<dbReference type="InterPro" id="IPR029058">
    <property type="entry name" value="AB_hydrolase_fold"/>
</dbReference>
<dbReference type="PRINTS" id="PR00111">
    <property type="entry name" value="ABHYDROLASE"/>
</dbReference>
<evidence type="ECO:0000313" key="3">
    <source>
        <dbReference type="EMBL" id="QDU66721.1"/>
    </source>
</evidence>
<dbReference type="SUPFAM" id="SSF53474">
    <property type="entry name" value="alpha/beta-Hydrolases"/>
    <property type="match status" value="1"/>
</dbReference>
<reference evidence="3 4" key="1">
    <citation type="submission" date="2019-02" db="EMBL/GenBank/DDBJ databases">
        <title>Deep-cultivation of Planctomycetes and their phenomic and genomic characterization uncovers novel biology.</title>
        <authorList>
            <person name="Wiegand S."/>
            <person name="Jogler M."/>
            <person name="Boedeker C."/>
            <person name="Pinto D."/>
            <person name="Vollmers J."/>
            <person name="Rivas-Marin E."/>
            <person name="Kohn T."/>
            <person name="Peeters S.H."/>
            <person name="Heuer A."/>
            <person name="Rast P."/>
            <person name="Oberbeckmann S."/>
            <person name="Bunk B."/>
            <person name="Jeske O."/>
            <person name="Meyerdierks A."/>
            <person name="Storesund J.E."/>
            <person name="Kallscheuer N."/>
            <person name="Luecker S."/>
            <person name="Lage O.M."/>
            <person name="Pohl T."/>
            <person name="Merkel B.J."/>
            <person name="Hornburger P."/>
            <person name="Mueller R.-W."/>
            <person name="Bruemmer F."/>
            <person name="Labrenz M."/>
            <person name="Spormann A.M."/>
            <person name="Op den Camp H."/>
            <person name="Overmann J."/>
            <person name="Amann R."/>
            <person name="Jetten M.S.M."/>
            <person name="Mascher T."/>
            <person name="Medema M.H."/>
            <person name="Devos D.P."/>
            <person name="Kaster A.-K."/>
            <person name="Ovreas L."/>
            <person name="Rohde M."/>
            <person name="Galperin M.Y."/>
            <person name="Jogler C."/>
        </authorList>
    </citation>
    <scope>NUCLEOTIDE SEQUENCE [LARGE SCALE GENOMIC DNA]</scope>
    <source>
        <strain evidence="3 4">Pla133</strain>
    </source>
</reference>
<dbReference type="EC" id="3.8.1.5" evidence="3"/>
<protein>
    <submittedName>
        <fullName evidence="3">Haloalkane dehalogenase</fullName>
        <ecNumber evidence="3">3.8.1.5</ecNumber>
    </submittedName>
</protein>
<dbReference type="Pfam" id="PF00561">
    <property type="entry name" value="Abhydrolase_1"/>
    <property type="match status" value="2"/>
</dbReference>
<dbReference type="PANTHER" id="PTHR43194">
    <property type="entry name" value="HYDROLASE ALPHA/BETA FOLD FAMILY"/>
    <property type="match status" value="1"/>
</dbReference>
<feature type="domain" description="AB hydrolase-1" evidence="2">
    <location>
        <begin position="77"/>
        <end position="179"/>
    </location>
</feature>
<keyword evidence="4" id="KW-1185">Reference proteome</keyword>
<dbReference type="GO" id="GO:0018786">
    <property type="term" value="F:haloalkane dehalogenase activity"/>
    <property type="evidence" value="ECO:0007669"/>
    <property type="project" value="UniProtKB-EC"/>
</dbReference>
<dbReference type="RefSeq" id="WP_145064535.1">
    <property type="nucleotide sequence ID" value="NZ_CP036287.1"/>
</dbReference>
<feature type="region of interest" description="Disordered" evidence="1">
    <location>
        <begin position="1"/>
        <end position="33"/>
    </location>
</feature>
<dbReference type="AlphaFoldDB" id="A0A518BIB7"/>
<keyword evidence="3" id="KW-0378">Hydrolase</keyword>
<dbReference type="InterPro" id="IPR000073">
    <property type="entry name" value="AB_hydrolase_1"/>
</dbReference>
<dbReference type="InterPro" id="IPR000639">
    <property type="entry name" value="Epox_hydrolase-like"/>
</dbReference>
<dbReference type="EMBL" id="CP036287">
    <property type="protein sequence ID" value="QDU66721.1"/>
    <property type="molecule type" value="Genomic_DNA"/>
</dbReference>
<proteinExistence type="predicted"/>
<dbReference type="KEGG" id="pbap:Pla133_17970"/>
<dbReference type="Proteomes" id="UP000316921">
    <property type="component" value="Chromosome"/>
</dbReference>
<accession>A0A518BIB7</accession>
<evidence type="ECO:0000256" key="1">
    <source>
        <dbReference type="SAM" id="MobiDB-lite"/>
    </source>
</evidence>
<gene>
    <name evidence="3" type="primary">dhaA</name>
    <name evidence="3" type="ORF">Pla133_17970</name>
</gene>
<name>A0A518BIB7_9BACT</name>
<feature type="domain" description="AB hydrolase-1" evidence="2">
    <location>
        <begin position="250"/>
        <end position="319"/>
    </location>
</feature>
<dbReference type="InterPro" id="IPR050228">
    <property type="entry name" value="Carboxylesterase_BioH"/>
</dbReference>
<organism evidence="3 4">
    <name type="scientific">Engelhardtia mirabilis</name>
    <dbReference type="NCBI Taxonomy" id="2528011"/>
    <lineage>
        <taxon>Bacteria</taxon>
        <taxon>Pseudomonadati</taxon>
        <taxon>Planctomycetota</taxon>
        <taxon>Planctomycetia</taxon>
        <taxon>Planctomycetia incertae sedis</taxon>
        <taxon>Engelhardtia</taxon>
    </lineage>
</organism>
<evidence type="ECO:0000259" key="2">
    <source>
        <dbReference type="Pfam" id="PF00561"/>
    </source>
</evidence>
<dbReference type="PRINTS" id="PR00412">
    <property type="entry name" value="EPOXHYDRLASE"/>
</dbReference>
<dbReference type="PANTHER" id="PTHR43194:SF2">
    <property type="entry name" value="PEROXISOMAL MEMBRANE PROTEIN LPX1"/>
    <property type="match status" value="1"/>
</dbReference>
<dbReference type="Gene3D" id="3.40.50.1820">
    <property type="entry name" value="alpha/beta hydrolase"/>
    <property type="match status" value="1"/>
</dbReference>
<sequence>MPSTDPTSEPAAQGRTVRPAGGKSRQRGAERAPLDLADDRRRLKNKLVPEYEVTPHFVRVDGGPWMHFVDEGNPAAPVLLCVHGNPSWSFHWRRLIDRFRFTHRVVAPDLIGCGFSEKPADFDYRLARHIDSLETLVDELGIERATLVVQDWGGAIGLGLAARRPELVERLVILNSGAFRSTRMPGRIAMGRVPFLGRLGIRGLGLFSRLALMWAVERKRWTRAERRGYLLPYASWADRVAIQAFVDDIPMDPSHRSWNDLVAIEESLSGLADRPTCIVWGARDWCFTTEFRDRYQQFFPAAEVHTIANAGHWVLEDAPEEVLNHIAAFLEAHPVEVAAAPGASGA</sequence>
<evidence type="ECO:0000313" key="4">
    <source>
        <dbReference type="Proteomes" id="UP000316921"/>
    </source>
</evidence>